<feature type="region of interest" description="Disordered" evidence="1">
    <location>
        <begin position="1"/>
        <end position="26"/>
    </location>
</feature>
<dbReference type="Proteomes" id="UP000827562">
    <property type="component" value="Segment"/>
</dbReference>
<dbReference type="KEGG" id="vg:75692118"/>
<sequence length="695" mass="80235">MHRVPNNNWAETSEESAFYNPNYDPTIPEAEQPKLELYDNRKDYNAVMRNTNLSKLRQALIDTIGETNAKLTHTNYRNDYKLPQIPGTIWNYISGKGLVTGVRDYMLDAFAITPDDELHGVKNKVRPNGTEINIMPTQYTTMLADPSVGTNDLVGAVMRYYRMGCNYEAKKKVAPQLNLLDETIKKEGKVVKSQNTVSAANSNLSYVIHKYISYHLYGRRTTLPEITIGNHRISLDKIFRHFATWGRDIGLSWNLRSAISGGVSAWSFYAADAYINRHMNVRDFTLGNAELAKELLTLKTLRQLGKNMGDSDLISMLEYNGLTFNQEEDMSNTNRWRVGRMVTRIVEPYSAFKMMSFLPNSIFMRGIYNNYRLLELEDGSKHFISENDFLYNHFPEQSIEEKRAIYNSTKTTLWSAYDKKGGVKIKPEYKKYVTKELENEISDKLGNISSHAEGMVETADKSGVHLHTALSTILMFRAFLPKNIENTWNPAYWNYQTKELAIGTAMAYWYGWLYGANNWGIKAIRALTFRNKERDISELSDKFNISESYTRKQIETYAKRFNAQVFTYIFWLTLFNALGMIGNTGPDDDYWYQNVLMLELKKISLESGSRYNVMDIADIFNSVSPLLQTVEDIGTAFGPWSYFKERKYKKIKKGAFKGLYGWQRDFIKVIPWLNAYYNMKNPGEKLRDLQNRIGG</sequence>
<protein>
    <submittedName>
        <fullName evidence="2">Uncharacterized protein</fullName>
    </submittedName>
</protein>
<feature type="compositionally biased region" description="Polar residues" evidence="1">
    <location>
        <begin position="1"/>
        <end position="11"/>
    </location>
</feature>
<dbReference type="EMBL" id="MZ130482">
    <property type="protein sequence ID" value="QWM89843.1"/>
    <property type="molecule type" value="Genomic_DNA"/>
</dbReference>
<evidence type="ECO:0000256" key="1">
    <source>
        <dbReference type="SAM" id="MobiDB-lite"/>
    </source>
</evidence>
<name>A0AAE7RZ32_9CAUD</name>
<proteinExistence type="predicted"/>
<accession>A0AAE7RZ32</accession>
<evidence type="ECO:0000313" key="2">
    <source>
        <dbReference type="EMBL" id="QWM89843.1"/>
    </source>
</evidence>
<reference evidence="2 3" key="1">
    <citation type="submission" date="2021-04" db="EMBL/GenBank/DDBJ databases">
        <authorList>
            <person name="Shkoporov A.N."/>
            <person name="Stockdale S.R."/>
            <person name="Guerin E."/>
            <person name="Ross R.P."/>
            <person name="Hill C."/>
        </authorList>
    </citation>
    <scope>NUCLEOTIDE SEQUENCE [LARGE SCALE GENOMIC DNA]</scope>
    <source>
        <strain evidence="3">cr77_1</strain>
    </source>
</reference>
<dbReference type="RefSeq" id="YP_010359415.1">
    <property type="nucleotide sequence ID" value="NC_062772.1"/>
</dbReference>
<organism evidence="2 3">
    <name type="scientific">uncultured phage cr77_1</name>
    <dbReference type="NCBI Taxonomy" id="2986410"/>
    <lineage>
        <taxon>Viruses</taxon>
        <taxon>Duplodnaviria</taxon>
        <taxon>Heunggongvirae</taxon>
        <taxon>Uroviricota</taxon>
        <taxon>Caudoviricetes</taxon>
        <taxon>Crassvirales</taxon>
        <taxon>Suoliviridae</taxon>
        <taxon>Boorivirinae</taxon>
        <taxon>Canhaevirus</taxon>
        <taxon>Canhaevirus faecalis</taxon>
    </lineage>
</organism>
<gene>
    <name evidence="2" type="primary">gp_16614</name>
</gene>
<keyword evidence="3" id="KW-1185">Reference proteome</keyword>
<dbReference type="GeneID" id="75692118"/>
<evidence type="ECO:0000313" key="3">
    <source>
        <dbReference type="Proteomes" id="UP000827562"/>
    </source>
</evidence>